<dbReference type="EMBL" id="JWZX01002197">
    <property type="protein sequence ID" value="KOO30599.1"/>
    <property type="molecule type" value="Genomic_DNA"/>
</dbReference>
<dbReference type="SUPFAM" id="SSF52799">
    <property type="entry name" value="(Phosphotyrosine protein) phosphatases II"/>
    <property type="match status" value="1"/>
</dbReference>
<dbReference type="InterPro" id="IPR029021">
    <property type="entry name" value="Prot-tyrosine_phosphatase-like"/>
</dbReference>
<comment type="caution">
    <text evidence="1">The sequence shown here is derived from an EMBL/GenBank/DDBJ whole genome shotgun (WGS) entry which is preliminary data.</text>
</comment>
<name>A0A0M0JVN7_9EUKA</name>
<dbReference type="PANTHER" id="PTHR23339">
    <property type="entry name" value="TYROSINE SPECIFIC PROTEIN PHOSPHATASE AND DUAL SPECIFICITY PROTEIN PHOSPHATASE"/>
    <property type="match status" value="1"/>
</dbReference>
<accession>A0A0M0JVN7</accession>
<dbReference type="Gene3D" id="3.90.190.10">
    <property type="entry name" value="Protein tyrosine phosphatase superfamily"/>
    <property type="match status" value="1"/>
</dbReference>
<dbReference type="Proteomes" id="UP000037460">
    <property type="component" value="Unassembled WGS sequence"/>
</dbReference>
<evidence type="ECO:0000313" key="1">
    <source>
        <dbReference type="EMBL" id="KOO30599.1"/>
    </source>
</evidence>
<dbReference type="OrthoDB" id="66369at2759"/>
<sequence length="478" mass="52727">MAAYCEAYQLEATLATALRDACLRRAGDPRVEIATSLAHAAGPTGPSAVIAKLRGGTIASYPDSVLEGHLLKCDEFDGIHKLKTARPHPAVWNFRQVPSADVFGVGQCHLDGLEFLSHLLASKRYRRVLWLNMREEPVVFLGGQACGLRVEEELNENLDYLNGIAGHELAVMEVKLRLECEEAANARDGAPKLDVYYQIAGGVNEQRSLHLCPRATVAEAFASLNERSPVPIDYYRLPIGDETAPPAEILAEIVALIGPVALSRAPPPAIVFNCQMGRGRTTTGMACATILLKVCKGWTLPDDAPTSLPSADATDGRDLQQGEFKSILRILPVLSEMSSGDSATIHTALHTKPKVRSTVHARLAHKHPTARPIERYVERGVESKLLADECIRDCAEVQNLTLAITQCLNDAKMADPTSNRPPAFWMRRARNYLERYAVIIIFAAYCLAEAESAFSTPFDQWMRRHWSLRRLLKQLDFD</sequence>
<dbReference type="AlphaFoldDB" id="A0A0M0JVN7"/>
<gene>
    <name evidence="1" type="ORF">Ctob_007909</name>
</gene>
<organism evidence="1 2">
    <name type="scientific">Chrysochromulina tobinii</name>
    <dbReference type="NCBI Taxonomy" id="1460289"/>
    <lineage>
        <taxon>Eukaryota</taxon>
        <taxon>Haptista</taxon>
        <taxon>Haptophyta</taxon>
        <taxon>Prymnesiophyceae</taxon>
        <taxon>Prymnesiales</taxon>
        <taxon>Chrysochromulinaceae</taxon>
        <taxon>Chrysochromulina</taxon>
    </lineage>
</organism>
<dbReference type="Pfam" id="PF14566">
    <property type="entry name" value="PTPlike_phytase"/>
    <property type="match status" value="1"/>
</dbReference>
<keyword evidence="2" id="KW-1185">Reference proteome</keyword>
<dbReference type="SMART" id="SM01301">
    <property type="entry name" value="PTPlike_phytase"/>
    <property type="match status" value="1"/>
</dbReference>
<reference evidence="2" key="1">
    <citation type="journal article" date="2015" name="PLoS Genet.">
        <title>Genome Sequence and Transcriptome Analyses of Chrysochromulina tobin: Metabolic Tools for Enhanced Algal Fitness in the Prominent Order Prymnesiales (Haptophyceae).</title>
        <authorList>
            <person name="Hovde B.T."/>
            <person name="Deodato C.R."/>
            <person name="Hunsperger H.M."/>
            <person name="Ryken S.A."/>
            <person name="Yost W."/>
            <person name="Jha R.K."/>
            <person name="Patterson J."/>
            <person name="Monnat R.J. Jr."/>
            <person name="Barlow S.B."/>
            <person name="Starkenburg S.R."/>
            <person name="Cattolico R.A."/>
        </authorList>
    </citation>
    <scope>NUCLEOTIDE SEQUENCE</scope>
    <source>
        <strain evidence="2">CCMP291</strain>
    </source>
</reference>
<protein>
    <submittedName>
        <fullName evidence="1">Paladin-like protein</fullName>
    </submittedName>
</protein>
<dbReference type="InterPro" id="IPR050561">
    <property type="entry name" value="PTP"/>
</dbReference>
<proteinExistence type="predicted"/>
<evidence type="ECO:0000313" key="2">
    <source>
        <dbReference type="Proteomes" id="UP000037460"/>
    </source>
</evidence>